<evidence type="ECO:0000256" key="1">
    <source>
        <dbReference type="SAM" id="SignalP"/>
    </source>
</evidence>
<feature type="chain" id="PRO_5018156285" evidence="1">
    <location>
        <begin position="33"/>
        <end position="154"/>
    </location>
</feature>
<keyword evidence="3" id="KW-1185">Reference proteome</keyword>
<organism evidence="2 3">
    <name type="scientific">Pseudogemmobacter humi</name>
    <dbReference type="NCBI Taxonomy" id="2483812"/>
    <lineage>
        <taxon>Bacteria</taxon>
        <taxon>Pseudomonadati</taxon>
        <taxon>Pseudomonadota</taxon>
        <taxon>Alphaproteobacteria</taxon>
        <taxon>Rhodobacterales</taxon>
        <taxon>Paracoccaceae</taxon>
        <taxon>Pseudogemmobacter</taxon>
    </lineage>
</organism>
<evidence type="ECO:0000313" key="3">
    <source>
        <dbReference type="Proteomes" id="UP000277498"/>
    </source>
</evidence>
<sequence length="154" mass="16266">MPASVSDPGQRNKGRIFGCALLLCAAAAPARAQVPGFAPFAGDFFREGGDPAICAVRPIRFESRSGGAILLIRGASEDAEFDPAYIVTGHAPDAIHLFSEDTAPDNPVVPGELRQAEARLWRAPDGRVCLGLFPAGGAQYCNWYLPCGPTRPPC</sequence>
<proteinExistence type="predicted"/>
<accession>A0A3P5XNN1</accession>
<feature type="signal peptide" evidence="1">
    <location>
        <begin position="1"/>
        <end position="32"/>
    </location>
</feature>
<name>A0A3P5XNN1_9RHOB</name>
<dbReference type="Proteomes" id="UP000277498">
    <property type="component" value="Unassembled WGS sequence"/>
</dbReference>
<dbReference type="AlphaFoldDB" id="A0A3P5XNN1"/>
<protein>
    <submittedName>
        <fullName evidence="2">Uncharacterized protein</fullName>
    </submittedName>
</protein>
<reference evidence="2 3" key="1">
    <citation type="submission" date="2018-11" db="EMBL/GenBank/DDBJ databases">
        <authorList>
            <person name="Criscuolo A."/>
        </authorList>
    </citation>
    <scope>NUCLEOTIDE SEQUENCE [LARGE SCALE GENOMIC DNA]</scope>
    <source>
        <strain evidence="2">ACIP111625</strain>
    </source>
</reference>
<gene>
    <name evidence="2" type="ORF">XINFAN_03746</name>
</gene>
<evidence type="ECO:0000313" key="2">
    <source>
        <dbReference type="EMBL" id="VDC33299.1"/>
    </source>
</evidence>
<keyword evidence="1" id="KW-0732">Signal</keyword>
<dbReference type="EMBL" id="UXAW01000113">
    <property type="protein sequence ID" value="VDC33299.1"/>
    <property type="molecule type" value="Genomic_DNA"/>
</dbReference>